<feature type="domain" description="DUF2179" evidence="8">
    <location>
        <begin position="283"/>
        <end position="337"/>
    </location>
</feature>
<dbReference type="Pfam" id="PF02588">
    <property type="entry name" value="YitT_membrane"/>
    <property type="match status" value="1"/>
</dbReference>
<organism evidence="9 10">
    <name type="scientific">Candidatus Fimimonas gallinarum</name>
    <dbReference type="NCBI Taxonomy" id="2840821"/>
    <lineage>
        <taxon>Bacteria</taxon>
        <taxon>Pseudomonadati</taxon>
        <taxon>Myxococcota</taxon>
        <taxon>Myxococcia</taxon>
        <taxon>Myxococcales</taxon>
        <taxon>Cystobacterineae</taxon>
        <taxon>Myxococcaceae</taxon>
        <taxon>Myxococcaceae incertae sedis</taxon>
        <taxon>Candidatus Fimimonas</taxon>
    </lineage>
</organism>
<dbReference type="CDD" id="cd16380">
    <property type="entry name" value="YitT_C"/>
    <property type="match status" value="1"/>
</dbReference>
<dbReference type="InterPro" id="IPR051461">
    <property type="entry name" value="UPF0750_membrane"/>
</dbReference>
<reference evidence="9" key="2">
    <citation type="journal article" date="2021" name="PeerJ">
        <title>Extensive microbial diversity within the chicken gut microbiome revealed by metagenomics and culture.</title>
        <authorList>
            <person name="Gilroy R."/>
            <person name="Ravi A."/>
            <person name="Getino M."/>
            <person name="Pursley I."/>
            <person name="Horton D.L."/>
            <person name="Alikhan N.F."/>
            <person name="Baker D."/>
            <person name="Gharbi K."/>
            <person name="Hall N."/>
            <person name="Watson M."/>
            <person name="Adriaenssens E.M."/>
            <person name="Foster-Nyarko E."/>
            <person name="Jarju S."/>
            <person name="Secka A."/>
            <person name="Antonio M."/>
            <person name="Oren A."/>
            <person name="Chaudhuri R.R."/>
            <person name="La Ragione R."/>
            <person name="Hildebrand F."/>
            <person name="Pallen M.J."/>
        </authorList>
    </citation>
    <scope>NUCLEOTIDE SEQUENCE</scope>
    <source>
        <strain evidence="9">CHK121-14286</strain>
    </source>
</reference>
<keyword evidence="3 7" id="KW-0812">Transmembrane</keyword>
<dbReference type="PANTHER" id="PTHR33545:SF5">
    <property type="entry name" value="UPF0750 MEMBRANE PROTEIN YITT"/>
    <property type="match status" value="1"/>
</dbReference>
<feature type="transmembrane region" description="Helical" evidence="7">
    <location>
        <begin position="91"/>
        <end position="111"/>
    </location>
</feature>
<comment type="caution">
    <text evidence="9">The sequence shown here is derived from an EMBL/GenBank/DDBJ whole genome shotgun (WGS) entry which is preliminary data.</text>
</comment>
<feature type="transmembrane region" description="Helical" evidence="7">
    <location>
        <begin position="159"/>
        <end position="181"/>
    </location>
</feature>
<dbReference type="InterPro" id="IPR003740">
    <property type="entry name" value="YitT"/>
</dbReference>
<evidence type="ECO:0000256" key="5">
    <source>
        <dbReference type="ARBA" id="ARBA00023136"/>
    </source>
</evidence>
<dbReference type="Pfam" id="PF10035">
    <property type="entry name" value="DUF2179"/>
    <property type="match status" value="1"/>
</dbReference>
<dbReference type="InterPro" id="IPR015867">
    <property type="entry name" value="N-reg_PII/ATP_PRibTrfase_C"/>
</dbReference>
<feature type="transmembrane region" description="Helical" evidence="7">
    <location>
        <begin position="118"/>
        <end position="139"/>
    </location>
</feature>
<protein>
    <submittedName>
        <fullName evidence="9">YitT family protein</fullName>
    </submittedName>
</protein>
<dbReference type="EMBL" id="DVHL01000018">
    <property type="protein sequence ID" value="HIR65705.1"/>
    <property type="molecule type" value="Genomic_DNA"/>
</dbReference>
<comment type="subcellular location">
    <subcellularLocation>
        <location evidence="1">Cell membrane</location>
        <topology evidence="1">Multi-pass membrane protein</topology>
    </subcellularLocation>
</comment>
<dbReference type="AlphaFoldDB" id="A0A9D1J7T4"/>
<evidence type="ECO:0000256" key="3">
    <source>
        <dbReference type="ARBA" id="ARBA00022692"/>
    </source>
</evidence>
<gene>
    <name evidence="9" type="ORF">IAC95_02295</name>
</gene>
<feature type="transmembrane region" description="Helical" evidence="7">
    <location>
        <begin position="202"/>
        <end position="225"/>
    </location>
</feature>
<evidence type="ECO:0000256" key="4">
    <source>
        <dbReference type="ARBA" id="ARBA00022989"/>
    </source>
</evidence>
<dbReference type="PANTHER" id="PTHR33545">
    <property type="entry name" value="UPF0750 MEMBRANE PROTEIN YITT-RELATED"/>
    <property type="match status" value="1"/>
</dbReference>
<evidence type="ECO:0000256" key="2">
    <source>
        <dbReference type="ARBA" id="ARBA00022475"/>
    </source>
</evidence>
<feature type="transmembrane region" description="Helical" evidence="7">
    <location>
        <begin position="45"/>
        <end position="64"/>
    </location>
</feature>
<sequence>MNNSENQGNVTETSNSAETQQQVNPQIIIPEPKKQSAVLYNIKQIVLIFIASLATAVALEVFLLPGDTVVGGALGIASILHILLCTSSAQWYFSAGIWVFVINIPIFIYCFATYRRRFAFKTFLYVLFLAVITVVLHSLDVSTAFEKLMYGDGEKDKVIYVILGGALHGVSLPIMLSVNASTGGSDIVGLMMQKRSKQSSSIAMRVVMLTNVAVVFLASVAAYLVKKDISHAVNMFIYSVAAMFVCEIVQEGIFKGFSAALELEITTEKPQEMANALQAGLKHGVTKIKVVGGFSQSEKIMILCVVNKQQLTHARKIINEVDPKAFAYVENVKEVLGKGFANKEIELDEEESASKN</sequence>
<name>A0A9D1J7T4_9BACT</name>
<keyword evidence="5 7" id="KW-0472">Membrane</keyword>
<evidence type="ECO:0000313" key="10">
    <source>
        <dbReference type="Proteomes" id="UP000824200"/>
    </source>
</evidence>
<accession>A0A9D1J7T4</accession>
<dbReference type="InterPro" id="IPR019264">
    <property type="entry name" value="DUF2179"/>
</dbReference>
<evidence type="ECO:0000313" key="9">
    <source>
        <dbReference type="EMBL" id="HIR65705.1"/>
    </source>
</evidence>
<keyword evidence="2" id="KW-1003">Cell membrane</keyword>
<evidence type="ECO:0000256" key="6">
    <source>
        <dbReference type="SAM" id="MobiDB-lite"/>
    </source>
</evidence>
<evidence type="ECO:0000259" key="8">
    <source>
        <dbReference type="Pfam" id="PF10035"/>
    </source>
</evidence>
<reference evidence="9" key="1">
    <citation type="submission" date="2020-10" db="EMBL/GenBank/DDBJ databases">
        <authorList>
            <person name="Gilroy R."/>
        </authorList>
    </citation>
    <scope>NUCLEOTIDE SEQUENCE</scope>
    <source>
        <strain evidence="9">CHK121-14286</strain>
    </source>
</reference>
<evidence type="ECO:0000256" key="1">
    <source>
        <dbReference type="ARBA" id="ARBA00004651"/>
    </source>
</evidence>
<keyword evidence="4 7" id="KW-1133">Transmembrane helix</keyword>
<dbReference type="Gene3D" id="3.30.70.120">
    <property type="match status" value="1"/>
</dbReference>
<dbReference type="GO" id="GO:0005886">
    <property type="term" value="C:plasma membrane"/>
    <property type="evidence" value="ECO:0007669"/>
    <property type="project" value="UniProtKB-SubCell"/>
</dbReference>
<dbReference type="Proteomes" id="UP000824200">
    <property type="component" value="Unassembled WGS sequence"/>
</dbReference>
<feature type="region of interest" description="Disordered" evidence="6">
    <location>
        <begin position="1"/>
        <end position="22"/>
    </location>
</feature>
<evidence type="ECO:0000256" key="7">
    <source>
        <dbReference type="SAM" id="Phobius"/>
    </source>
</evidence>
<proteinExistence type="predicted"/>